<dbReference type="InterPro" id="IPR003660">
    <property type="entry name" value="HAMP_dom"/>
</dbReference>
<proteinExistence type="predicted"/>
<keyword evidence="7" id="KW-1185">Reference proteome</keyword>
<evidence type="ECO:0000256" key="2">
    <source>
        <dbReference type="ARBA" id="ARBA00022475"/>
    </source>
</evidence>
<evidence type="ECO:0000256" key="3">
    <source>
        <dbReference type="ARBA" id="ARBA00023136"/>
    </source>
</evidence>
<dbReference type="PANTHER" id="PTHR32089">
    <property type="entry name" value="METHYL-ACCEPTING CHEMOTAXIS PROTEIN MCPB"/>
    <property type="match status" value="1"/>
</dbReference>
<dbReference type="Pfam" id="PF00672">
    <property type="entry name" value="HAMP"/>
    <property type="match status" value="1"/>
</dbReference>
<reference evidence="6 7" key="1">
    <citation type="submission" date="2021-04" db="EMBL/GenBank/DDBJ databases">
        <title>Draft genome sequence of Paenibacillus cisolokensis, LC2-13A.</title>
        <authorList>
            <person name="Uke A."/>
            <person name="Chhe C."/>
            <person name="Baramee S."/>
            <person name="Kosugi A."/>
        </authorList>
    </citation>
    <scope>NUCLEOTIDE SEQUENCE [LARGE SCALE GENOMIC DNA]</scope>
    <source>
        <strain evidence="6 7">LC2-13A</strain>
    </source>
</reference>
<dbReference type="CDD" id="cd06225">
    <property type="entry name" value="HAMP"/>
    <property type="match status" value="1"/>
</dbReference>
<name>A0ABQ4N9V0_9BACL</name>
<dbReference type="RefSeq" id="WP_307860610.1">
    <property type="nucleotide sequence ID" value="NZ_BOVJ01000116.1"/>
</dbReference>
<evidence type="ECO:0000313" key="6">
    <source>
        <dbReference type="EMBL" id="GIQ65025.1"/>
    </source>
</evidence>
<feature type="domain" description="HAMP" evidence="5">
    <location>
        <begin position="313"/>
        <end position="365"/>
    </location>
</feature>
<protein>
    <recommendedName>
        <fullName evidence="5">HAMP domain-containing protein</fullName>
    </recommendedName>
</protein>
<comment type="caution">
    <text evidence="6">The sequence shown here is derived from an EMBL/GenBank/DDBJ whole genome shotgun (WGS) entry which is preliminary data.</text>
</comment>
<feature type="transmembrane region" description="Helical" evidence="4">
    <location>
        <begin position="289"/>
        <end position="312"/>
    </location>
</feature>
<evidence type="ECO:0000256" key="4">
    <source>
        <dbReference type="SAM" id="Phobius"/>
    </source>
</evidence>
<dbReference type="Gene3D" id="6.10.340.10">
    <property type="match status" value="1"/>
</dbReference>
<evidence type="ECO:0000259" key="5">
    <source>
        <dbReference type="PROSITE" id="PS50885"/>
    </source>
</evidence>
<accession>A0ABQ4N9V0</accession>
<keyword evidence="3 4" id="KW-0472">Membrane</keyword>
<dbReference type="PANTHER" id="PTHR32089:SF112">
    <property type="entry name" value="LYSOZYME-LIKE PROTEIN-RELATED"/>
    <property type="match status" value="1"/>
</dbReference>
<dbReference type="PROSITE" id="PS50885">
    <property type="entry name" value="HAMP"/>
    <property type="match status" value="1"/>
</dbReference>
<evidence type="ECO:0000256" key="1">
    <source>
        <dbReference type="ARBA" id="ARBA00004236"/>
    </source>
</evidence>
<keyword evidence="4" id="KW-1133">Transmembrane helix</keyword>
<dbReference type="SMART" id="SM00304">
    <property type="entry name" value="HAMP"/>
    <property type="match status" value="1"/>
</dbReference>
<dbReference type="SUPFAM" id="SSF158472">
    <property type="entry name" value="HAMP domain-like"/>
    <property type="match status" value="1"/>
</dbReference>
<evidence type="ECO:0000313" key="7">
    <source>
        <dbReference type="Proteomes" id="UP000680304"/>
    </source>
</evidence>
<comment type="subcellular location">
    <subcellularLocation>
        <location evidence="1">Cell membrane</location>
    </subcellularLocation>
</comment>
<dbReference type="Proteomes" id="UP000680304">
    <property type="component" value="Unassembled WGS sequence"/>
</dbReference>
<sequence length="413" mass="46772">MIPFFRWLLHRFSRKIQVRLTVYFLIILLPLVAVSLFAVGKSRSIVYDQAVEQNRLALASVMDHIDLTLQNVEEISTLIATDAGLVEMLNKNGSSLSPDMIVDFAQLLKQLSNIGAVNHYLSQISVYHHASDMMISTDIGGRRLASEPHRDWFGRFAATVGTGIRYVMPDERVARNETFGQMLDTDSVTLVRMMDLYNTDRQPNVLLITLNKMKLLQAIKMLLPSPKAGIYLRDGQGRLIAGTSGMDGISAVPQPSASELEVTIGSGYSGWQLTLMQPKRELYEETDQLRMFTVVIIAVSILLAVGISLLVYRSIAYPVHKLTRGMKQFGEGQLNVRLHNGRKDEFGFLIDSFNRMADMQKRLIEDHYEQQLRVARTELQLLQSQINPHFCTIRSIRSTGRRKTTRLTKSAKW</sequence>
<keyword evidence="2" id="KW-1003">Cell membrane</keyword>
<organism evidence="6 7">
    <name type="scientific">Paenibacillus cisolokensis</name>
    <dbReference type="NCBI Taxonomy" id="1658519"/>
    <lineage>
        <taxon>Bacteria</taxon>
        <taxon>Bacillati</taxon>
        <taxon>Bacillota</taxon>
        <taxon>Bacilli</taxon>
        <taxon>Bacillales</taxon>
        <taxon>Paenibacillaceae</taxon>
        <taxon>Paenibacillus</taxon>
    </lineage>
</organism>
<gene>
    <name evidence="6" type="ORF">PACILC2_35930</name>
</gene>
<feature type="transmembrane region" description="Helical" evidence="4">
    <location>
        <begin position="20"/>
        <end position="39"/>
    </location>
</feature>
<dbReference type="EMBL" id="BOVJ01000116">
    <property type="protein sequence ID" value="GIQ65025.1"/>
    <property type="molecule type" value="Genomic_DNA"/>
</dbReference>
<keyword evidence="4" id="KW-0812">Transmembrane</keyword>